<feature type="compositionally biased region" description="Low complexity" evidence="2">
    <location>
        <begin position="175"/>
        <end position="189"/>
    </location>
</feature>
<comment type="caution">
    <text evidence="3">The sequence shown here is derived from an EMBL/GenBank/DDBJ whole genome shotgun (WGS) entry which is preliminary data.</text>
</comment>
<dbReference type="Proteomes" id="UP000789831">
    <property type="component" value="Unassembled WGS sequence"/>
</dbReference>
<proteinExistence type="predicted"/>
<feature type="coiled-coil region" evidence="1">
    <location>
        <begin position="218"/>
        <end position="252"/>
    </location>
</feature>
<name>A0A9N8WLB2_9GLOM</name>
<keyword evidence="1" id="KW-0175">Coiled coil</keyword>
<dbReference type="OrthoDB" id="2392544at2759"/>
<evidence type="ECO:0000256" key="2">
    <source>
        <dbReference type="SAM" id="MobiDB-lite"/>
    </source>
</evidence>
<dbReference type="AlphaFoldDB" id="A0A9N8WLB2"/>
<organism evidence="3 4">
    <name type="scientific">Ambispora gerdemannii</name>
    <dbReference type="NCBI Taxonomy" id="144530"/>
    <lineage>
        <taxon>Eukaryota</taxon>
        <taxon>Fungi</taxon>
        <taxon>Fungi incertae sedis</taxon>
        <taxon>Mucoromycota</taxon>
        <taxon>Glomeromycotina</taxon>
        <taxon>Glomeromycetes</taxon>
        <taxon>Archaeosporales</taxon>
        <taxon>Ambisporaceae</taxon>
        <taxon>Ambispora</taxon>
    </lineage>
</organism>
<dbReference type="InterPro" id="IPR036910">
    <property type="entry name" value="HMG_box_dom_sf"/>
</dbReference>
<feature type="region of interest" description="Disordered" evidence="2">
    <location>
        <begin position="175"/>
        <end position="195"/>
    </location>
</feature>
<accession>A0A9N8WLB2</accession>
<evidence type="ECO:0000313" key="3">
    <source>
        <dbReference type="EMBL" id="CAG8493510.1"/>
    </source>
</evidence>
<evidence type="ECO:0000256" key="1">
    <source>
        <dbReference type="SAM" id="Coils"/>
    </source>
</evidence>
<dbReference type="SUPFAM" id="SSF47095">
    <property type="entry name" value="HMG-box"/>
    <property type="match status" value="1"/>
</dbReference>
<dbReference type="Gene3D" id="1.10.30.10">
    <property type="entry name" value="High mobility group box domain"/>
    <property type="match status" value="1"/>
</dbReference>
<reference evidence="3" key="1">
    <citation type="submission" date="2021-06" db="EMBL/GenBank/DDBJ databases">
        <authorList>
            <person name="Kallberg Y."/>
            <person name="Tangrot J."/>
            <person name="Rosling A."/>
        </authorList>
    </citation>
    <scope>NUCLEOTIDE SEQUENCE</scope>
    <source>
        <strain evidence="3">MT106</strain>
    </source>
</reference>
<protein>
    <submittedName>
        <fullName evidence="3">4977_t:CDS:1</fullName>
    </submittedName>
</protein>
<evidence type="ECO:0000313" key="4">
    <source>
        <dbReference type="Proteomes" id="UP000789831"/>
    </source>
</evidence>
<sequence>MVDNTNNTLDSISLDISQYKHLKPTHPREFPVKNTSQNGFFIYRNIMVKLNNEQEQRQQCDMPTLSKIASKFWKEEPNQVKEEYKRLAKEVNESLHIPPLAVEFCEGMHFNEYLPMSIPPDDNIISGTCFLPPGFNASMPYFYPFHFSSNQIKETSISCNLDHFSFSNSIENSSSNISGNSNTNNHIGNLSSNVSENSNTNKYIENLSSKGSGNNNHLKSCDCECQSCKNRIQSLEDQIQNLNNRIQSLENRK</sequence>
<gene>
    <name evidence="3" type="ORF">AGERDE_LOCUS3876</name>
</gene>
<dbReference type="EMBL" id="CAJVPL010000409">
    <property type="protein sequence ID" value="CAG8493510.1"/>
    <property type="molecule type" value="Genomic_DNA"/>
</dbReference>
<keyword evidence="4" id="KW-1185">Reference proteome</keyword>